<gene>
    <name evidence="2" type="ORF">FHR20_002274</name>
</gene>
<evidence type="ECO:0000313" key="2">
    <source>
        <dbReference type="EMBL" id="NIJ65312.1"/>
    </source>
</evidence>
<feature type="chain" id="PRO_5030726499" description="DUF4412 domain-containing protein" evidence="1">
    <location>
        <begin position="22"/>
        <end position="249"/>
    </location>
</feature>
<keyword evidence="3" id="KW-1185">Reference proteome</keyword>
<keyword evidence="1" id="KW-0732">Signal</keyword>
<proteinExistence type="predicted"/>
<protein>
    <recommendedName>
        <fullName evidence="4">DUF4412 domain-containing protein</fullName>
    </recommendedName>
</protein>
<dbReference type="Proteomes" id="UP000564677">
    <property type="component" value="Unassembled WGS sequence"/>
</dbReference>
<organism evidence="2 3">
    <name type="scientific">Sphingomonas leidyi</name>
    <dbReference type="NCBI Taxonomy" id="68569"/>
    <lineage>
        <taxon>Bacteria</taxon>
        <taxon>Pseudomonadati</taxon>
        <taxon>Pseudomonadota</taxon>
        <taxon>Alphaproteobacteria</taxon>
        <taxon>Sphingomonadales</taxon>
        <taxon>Sphingomonadaceae</taxon>
        <taxon>Sphingomonas</taxon>
    </lineage>
</organism>
<dbReference type="EMBL" id="JAASQV010000002">
    <property type="protein sequence ID" value="NIJ65312.1"/>
    <property type="molecule type" value="Genomic_DNA"/>
</dbReference>
<accession>A0A7X5V164</accession>
<evidence type="ECO:0000313" key="3">
    <source>
        <dbReference type="Proteomes" id="UP000564677"/>
    </source>
</evidence>
<evidence type="ECO:0000256" key="1">
    <source>
        <dbReference type="SAM" id="SignalP"/>
    </source>
</evidence>
<evidence type="ECO:0008006" key="4">
    <source>
        <dbReference type="Google" id="ProtNLM"/>
    </source>
</evidence>
<name>A0A7X5V164_9SPHN</name>
<dbReference type="RefSeq" id="WP_167299725.1">
    <property type="nucleotide sequence ID" value="NZ_JAASQV010000002.1"/>
</dbReference>
<dbReference type="AlphaFoldDB" id="A0A7X5V164"/>
<reference evidence="2 3" key="1">
    <citation type="submission" date="2020-03" db="EMBL/GenBank/DDBJ databases">
        <title>Genomic Encyclopedia of Type Strains, Phase IV (KMG-IV): sequencing the most valuable type-strain genomes for metagenomic binning, comparative biology and taxonomic classification.</title>
        <authorList>
            <person name="Goeker M."/>
        </authorList>
    </citation>
    <scope>NUCLEOTIDE SEQUENCE [LARGE SCALE GENOMIC DNA]</scope>
    <source>
        <strain evidence="2 3">DSM 4733</strain>
    </source>
</reference>
<comment type="caution">
    <text evidence="2">The sequence shown here is derived from an EMBL/GenBank/DDBJ whole genome shotgun (WGS) entry which is preliminary data.</text>
</comment>
<feature type="signal peptide" evidence="1">
    <location>
        <begin position="1"/>
        <end position="21"/>
    </location>
</feature>
<sequence>MLRTMLFLAVPLALAPLPALADMTARYGVDGKELVVEADEGGNSRVELAGKFAIVRRDGADYVVLYGKTGPKVFELQAMAALFKAMLPKAAEAAKEKVEFGLEAGPASATVAGHTGSVWLMRMLAGPGKDRKRHIEIVTSADPQLAPIGRIVARAADLALDFMAGFIPESTQFGATARGLLAKGTLLRIQPVDSGVPGKIVFELRSVDTAAIDPKHFELPGPVASAEEVFGAMDGLAPPGGGGKIENLP</sequence>